<feature type="compositionally biased region" description="Polar residues" evidence="5">
    <location>
        <begin position="179"/>
        <end position="199"/>
    </location>
</feature>
<feature type="zinc finger region" description="C3H1-type" evidence="4">
    <location>
        <begin position="418"/>
        <end position="446"/>
    </location>
</feature>
<dbReference type="SMART" id="SM00356">
    <property type="entry name" value="ZnF_C3H1"/>
    <property type="match status" value="1"/>
</dbReference>
<dbReference type="GO" id="GO:0003723">
    <property type="term" value="F:RNA binding"/>
    <property type="evidence" value="ECO:0007669"/>
    <property type="project" value="InterPro"/>
</dbReference>
<gene>
    <name evidence="7" type="ORF">C1H76_2224</name>
</gene>
<evidence type="ECO:0000256" key="1">
    <source>
        <dbReference type="ARBA" id="ARBA00022723"/>
    </source>
</evidence>
<feature type="region of interest" description="Disordered" evidence="5">
    <location>
        <begin position="444"/>
        <end position="464"/>
    </location>
</feature>
<feature type="compositionally biased region" description="Polar residues" evidence="5">
    <location>
        <begin position="81"/>
        <end position="100"/>
    </location>
</feature>
<reference evidence="7 8" key="1">
    <citation type="submission" date="2018-02" db="EMBL/GenBank/DDBJ databases">
        <title>Draft genome sequences of Elsinoe sp., causing black scab on jojoba.</title>
        <authorList>
            <person name="Stodart B."/>
            <person name="Jeffress S."/>
            <person name="Ash G."/>
            <person name="Arun Chinnappa K."/>
        </authorList>
    </citation>
    <scope>NUCLEOTIDE SEQUENCE [LARGE SCALE GENOMIC DNA]</scope>
    <source>
        <strain evidence="7 8">Hillstone_2</strain>
    </source>
</reference>
<evidence type="ECO:0000256" key="5">
    <source>
        <dbReference type="SAM" id="MobiDB-lite"/>
    </source>
</evidence>
<dbReference type="GO" id="GO:0000492">
    <property type="term" value="P:box C/D snoRNP assembly"/>
    <property type="evidence" value="ECO:0007669"/>
    <property type="project" value="TreeGrafter"/>
</dbReference>
<evidence type="ECO:0000256" key="2">
    <source>
        <dbReference type="ARBA" id="ARBA00022771"/>
    </source>
</evidence>
<dbReference type="InterPro" id="IPR000571">
    <property type="entry name" value="Znf_CCCH"/>
</dbReference>
<feature type="compositionally biased region" description="Polar residues" evidence="5">
    <location>
        <begin position="62"/>
        <end position="72"/>
    </location>
</feature>
<dbReference type="InterPro" id="IPR039136">
    <property type="entry name" value="NUFIP1-like"/>
</dbReference>
<evidence type="ECO:0000313" key="7">
    <source>
        <dbReference type="EMBL" id="TKX25574.1"/>
    </source>
</evidence>
<keyword evidence="2 4" id="KW-0863">Zinc-finger</keyword>
<proteinExistence type="predicted"/>
<sequence length="510" mass="55856">MAPGFSFPPPPPPPPKASGPTYSKTGERGRGRGTRGLSQGRGGGSGERGSRDAGSGFHAASFGSTPTNTQYPPGSYVNPHFNRSSGPTTQQQVPNGQYTGLQDFHGQKRKRDETSRGSSSSWRGSRGQSNSSRPHPVKQQVPPQKAAVAPSVPSFGAPLPFSMSTTSPVSSVAPEGGQSKASNGNSLGLTPGEGSQTYAGSDDSEEDDDLDEEAAFRKVCGEKLKFEHNGEIITLDTAADFQAWENERKQLFPTERRKEQKRQERFARIEERRRIEHETAMALNDRPRVEHRHLHAAKGRADVKGPISQEPDRAQVLNDQLAQHASQQIAIPTMNNSYPLDTNTVNDEQTNQRTKGLRADIPQDTVDEQEHEPGICMPSSERVPQIEDEVSASDASDSSAPEIMTSKVTSEAPGIHVALAKRPCHFFQSTGKCRFGKRCNFEHVRDQSMPPPPMKEPRRRDGTEARKTLYQRLLKQEEEAENRLALQAIKYLGNMGFLRAISTGISEQGA</sequence>
<dbReference type="PROSITE" id="PS50103">
    <property type="entry name" value="ZF_C3H1"/>
    <property type="match status" value="1"/>
</dbReference>
<accession>A0A4U7BBB4</accession>
<keyword evidence="1 4" id="KW-0479">Metal-binding</keyword>
<name>A0A4U7BBB4_9PEZI</name>
<comment type="caution">
    <text evidence="7">The sequence shown here is derived from an EMBL/GenBank/DDBJ whole genome shotgun (WGS) entry which is preliminary data.</text>
</comment>
<organism evidence="7 8">
    <name type="scientific">Elsinoe australis</name>
    <dbReference type="NCBI Taxonomy" id="40998"/>
    <lineage>
        <taxon>Eukaryota</taxon>
        <taxon>Fungi</taxon>
        <taxon>Dikarya</taxon>
        <taxon>Ascomycota</taxon>
        <taxon>Pezizomycotina</taxon>
        <taxon>Dothideomycetes</taxon>
        <taxon>Dothideomycetidae</taxon>
        <taxon>Myriangiales</taxon>
        <taxon>Elsinoaceae</taxon>
        <taxon>Elsinoe</taxon>
    </lineage>
</organism>
<evidence type="ECO:0000259" key="6">
    <source>
        <dbReference type="PROSITE" id="PS50103"/>
    </source>
</evidence>
<keyword evidence="3 4" id="KW-0862">Zinc</keyword>
<feature type="compositionally biased region" description="Basic and acidic residues" evidence="5">
    <location>
        <begin position="455"/>
        <end position="464"/>
    </location>
</feature>
<feature type="compositionally biased region" description="Acidic residues" evidence="5">
    <location>
        <begin position="202"/>
        <end position="213"/>
    </location>
</feature>
<dbReference type="Gene3D" id="4.10.1000.10">
    <property type="entry name" value="Zinc finger, CCCH-type"/>
    <property type="match status" value="1"/>
</dbReference>
<evidence type="ECO:0000256" key="4">
    <source>
        <dbReference type="PROSITE-ProRule" id="PRU00723"/>
    </source>
</evidence>
<feature type="domain" description="C3H1-type" evidence="6">
    <location>
        <begin position="418"/>
        <end position="446"/>
    </location>
</feature>
<dbReference type="GO" id="GO:0005634">
    <property type="term" value="C:nucleus"/>
    <property type="evidence" value="ECO:0007669"/>
    <property type="project" value="TreeGrafter"/>
</dbReference>
<feature type="compositionally biased region" description="Low complexity" evidence="5">
    <location>
        <begin position="116"/>
        <end position="154"/>
    </location>
</feature>
<feature type="compositionally biased region" description="Pro residues" evidence="5">
    <location>
        <begin position="1"/>
        <end position="17"/>
    </location>
</feature>
<dbReference type="InterPro" id="IPR036855">
    <property type="entry name" value="Znf_CCCH_sf"/>
</dbReference>
<dbReference type="Pfam" id="PF00642">
    <property type="entry name" value="zf-CCCH"/>
    <property type="match status" value="1"/>
</dbReference>
<dbReference type="PANTHER" id="PTHR13309">
    <property type="entry name" value="NUCLEAR FRAGILE X MENTAL RETARDATION PROTEIN INTERACTING PROTEIN 1"/>
    <property type="match status" value="1"/>
</dbReference>
<dbReference type="Proteomes" id="UP000308133">
    <property type="component" value="Unassembled WGS sequence"/>
</dbReference>
<feature type="region of interest" description="Disordered" evidence="5">
    <location>
        <begin position="1"/>
        <end position="214"/>
    </location>
</feature>
<evidence type="ECO:0000256" key="3">
    <source>
        <dbReference type="ARBA" id="ARBA00022833"/>
    </source>
</evidence>
<evidence type="ECO:0000313" key="8">
    <source>
        <dbReference type="Proteomes" id="UP000308133"/>
    </source>
</evidence>
<dbReference type="EMBL" id="PTQR01000028">
    <property type="protein sequence ID" value="TKX25574.1"/>
    <property type="molecule type" value="Genomic_DNA"/>
</dbReference>
<dbReference type="AlphaFoldDB" id="A0A4U7BBB4"/>
<dbReference type="PANTHER" id="PTHR13309:SF0">
    <property type="entry name" value="FMR1-INTERACTING PROTEIN NUFIP1"/>
    <property type="match status" value="1"/>
</dbReference>
<dbReference type="GO" id="GO:0008270">
    <property type="term" value="F:zinc ion binding"/>
    <property type="evidence" value="ECO:0007669"/>
    <property type="project" value="UniProtKB-KW"/>
</dbReference>
<dbReference type="SUPFAM" id="SSF90229">
    <property type="entry name" value="CCCH zinc finger"/>
    <property type="match status" value="1"/>
</dbReference>
<protein>
    <recommendedName>
        <fullName evidence="6">C3H1-type domain-containing protein</fullName>
    </recommendedName>
</protein>